<reference evidence="3" key="2">
    <citation type="journal article" date="2023" name="MicrobiologyOpen">
        <title>Genomics of the tumorigenes clade of the family Rhizobiaceae and description of Rhizobium rhododendri sp. nov.</title>
        <authorList>
            <person name="Kuzmanovic N."/>
            <person name="diCenzo G.C."/>
            <person name="Bunk B."/>
            <person name="Sproeer C."/>
            <person name="Fruehling A."/>
            <person name="Neumann-Schaal M."/>
            <person name="Overmann J."/>
            <person name="Smalla K."/>
        </authorList>
    </citation>
    <scope>NUCLEOTIDE SEQUENCE [LARGE SCALE GENOMIC DNA]</scope>
    <source>
        <strain evidence="3">1078</strain>
    </source>
</reference>
<feature type="signal peptide" evidence="1">
    <location>
        <begin position="1"/>
        <end position="22"/>
    </location>
</feature>
<evidence type="ECO:0000313" key="3">
    <source>
        <dbReference type="Proteomes" id="UP000249499"/>
    </source>
</evidence>
<evidence type="ECO:0000313" key="2">
    <source>
        <dbReference type="EMBL" id="WFR96441.1"/>
    </source>
</evidence>
<dbReference type="NCBIfam" id="NF047412">
    <property type="entry name" value="sig_GCG_CRPN_rpt"/>
    <property type="match status" value="1"/>
</dbReference>
<dbReference type="AlphaFoldDB" id="A0AAF1KDZ9"/>
<proteinExistence type="predicted"/>
<dbReference type="RefSeq" id="WP_111220532.1">
    <property type="nucleotide sequence ID" value="NZ_CP117255.1"/>
</dbReference>
<dbReference type="EMBL" id="CP117255">
    <property type="protein sequence ID" value="WFR96441.1"/>
    <property type="molecule type" value="Genomic_DNA"/>
</dbReference>
<dbReference type="KEGG" id="rtu:PR017_04720"/>
<accession>A0AAF1KDZ9</accession>
<dbReference type="InterPro" id="IPR058110">
    <property type="entry name" value="GCG_CRPN_dom"/>
</dbReference>
<name>A0AAF1KDZ9_9HYPH</name>
<protein>
    <submittedName>
        <fullName evidence="2">Uncharacterized protein</fullName>
    </submittedName>
</protein>
<reference evidence="2 3" key="1">
    <citation type="journal article" date="2018" name="Sci. Rep.">
        <title>Rhizobium tumorigenes sp. nov., a novel plant tumorigenic bacterium isolated from cane gall tumors on thornless blackberry.</title>
        <authorList>
            <person name="Kuzmanovi N."/>
            <person name="Smalla K."/>
            <person name="Gronow S."/>
            <person name="PuBawska J."/>
        </authorList>
    </citation>
    <scope>NUCLEOTIDE SEQUENCE [LARGE SCALE GENOMIC DNA]</scope>
    <source>
        <strain evidence="2 3">1078</strain>
    </source>
</reference>
<keyword evidence="3" id="KW-1185">Reference proteome</keyword>
<feature type="chain" id="PRO_5042097276" evidence="1">
    <location>
        <begin position="23"/>
        <end position="95"/>
    </location>
</feature>
<evidence type="ECO:0000256" key="1">
    <source>
        <dbReference type="SAM" id="SignalP"/>
    </source>
</evidence>
<gene>
    <name evidence="2" type="ORF">PR017_04720</name>
</gene>
<dbReference type="Proteomes" id="UP000249499">
    <property type="component" value="Chromosome"/>
</dbReference>
<organism evidence="2 3">
    <name type="scientific">Rhizobium tumorigenes</name>
    <dbReference type="NCBI Taxonomy" id="2041385"/>
    <lineage>
        <taxon>Bacteria</taxon>
        <taxon>Pseudomonadati</taxon>
        <taxon>Pseudomonadota</taxon>
        <taxon>Alphaproteobacteria</taxon>
        <taxon>Hyphomicrobiales</taxon>
        <taxon>Rhizobiaceae</taxon>
        <taxon>Rhizobium/Agrobacterium group</taxon>
        <taxon>Rhizobium</taxon>
    </lineage>
</organism>
<sequence length="95" mass="10783">MKNMIIASAILVGGLFATGASAMPAVLIAKAPTVVVQVDYVCGPGFHQTPWGDCRRNGWRRGPPPPPPRFYGHHRPPPPYWGDRRWRHHRHYDDY</sequence>
<keyword evidence="1" id="KW-0732">Signal</keyword>